<organism evidence="8">
    <name type="scientific">marine sediment metagenome</name>
    <dbReference type="NCBI Taxonomy" id="412755"/>
    <lineage>
        <taxon>unclassified sequences</taxon>
        <taxon>metagenomes</taxon>
        <taxon>ecological metagenomes</taxon>
    </lineage>
</organism>
<keyword evidence="4 7" id="KW-1133">Transmembrane helix</keyword>
<evidence type="ECO:0000256" key="3">
    <source>
        <dbReference type="ARBA" id="ARBA00022692"/>
    </source>
</evidence>
<evidence type="ECO:0000256" key="4">
    <source>
        <dbReference type="ARBA" id="ARBA00022989"/>
    </source>
</evidence>
<dbReference type="PANTHER" id="PTHR30250:SF11">
    <property type="entry name" value="O-ANTIGEN TRANSPORTER-RELATED"/>
    <property type="match status" value="1"/>
</dbReference>
<feature type="transmembrane region" description="Helical" evidence="7">
    <location>
        <begin position="333"/>
        <end position="357"/>
    </location>
</feature>
<sequence length="378" mass="40762">MNAEPSSTAVLPAEPDGQIPPDKAAGLRTDTLVDSVVILLAMTGVQRLVGFCRAVLFCRWLDPEQLGQWDMAFGFLMLAGPLAVLALPGTFGRYVERYRQQGLLRAFLRRIVAACAALTALTVVVIYFGQRWFSELIFGTPGQTELVVLLALSLTAVLAYNFMIELFTALRNIRLISGMQMANSLIFATLGVSLLLGWRCAASSVVIAYGGACLACACGGSLWLRRIWKALPESAGGFAQGELWSKLIPFAGWMLAVSVLTSLFEIVDRYMIVHYSGGSAAAALARVGDYHSSRVVPVLLVSIAAMLGTMITPHLSHDWEAGRRDRVSARLNLFLKLLAFALIVGAVVVVFAAPLLFGVAFQGKFAGGLAVLPWTLTY</sequence>
<dbReference type="AlphaFoldDB" id="A0A0F9ASA1"/>
<keyword evidence="5 7" id="KW-0472">Membrane</keyword>
<evidence type="ECO:0000313" key="8">
    <source>
        <dbReference type="EMBL" id="KKL12469.1"/>
    </source>
</evidence>
<evidence type="ECO:0008006" key="9">
    <source>
        <dbReference type="Google" id="ProtNLM"/>
    </source>
</evidence>
<keyword evidence="2" id="KW-1003">Cell membrane</keyword>
<feature type="transmembrane region" description="Helical" evidence="7">
    <location>
        <begin position="107"/>
        <end position="128"/>
    </location>
</feature>
<evidence type="ECO:0000256" key="7">
    <source>
        <dbReference type="SAM" id="Phobius"/>
    </source>
</evidence>
<accession>A0A0F9ASA1</accession>
<feature type="transmembrane region" description="Helical" evidence="7">
    <location>
        <begin position="148"/>
        <end position="170"/>
    </location>
</feature>
<protein>
    <recommendedName>
        <fullName evidence="9">Polysaccharide biosynthesis protein C-terminal domain-containing protein</fullName>
    </recommendedName>
</protein>
<proteinExistence type="predicted"/>
<comment type="caution">
    <text evidence="8">The sequence shown here is derived from an EMBL/GenBank/DDBJ whole genome shotgun (WGS) entry which is preliminary data.</text>
</comment>
<dbReference type="GO" id="GO:0005886">
    <property type="term" value="C:plasma membrane"/>
    <property type="evidence" value="ECO:0007669"/>
    <property type="project" value="UniProtKB-SubCell"/>
</dbReference>
<name>A0A0F9ASA1_9ZZZZ</name>
<evidence type="ECO:0000256" key="6">
    <source>
        <dbReference type="SAM" id="MobiDB-lite"/>
    </source>
</evidence>
<feature type="transmembrane region" description="Helical" evidence="7">
    <location>
        <begin position="244"/>
        <end position="264"/>
    </location>
</feature>
<feature type="region of interest" description="Disordered" evidence="6">
    <location>
        <begin position="1"/>
        <end position="23"/>
    </location>
</feature>
<dbReference type="PANTHER" id="PTHR30250">
    <property type="entry name" value="PST FAMILY PREDICTED COLANIC ACID TRANSPORTER"/>
    <property type="match status" value="1"/>
</dbReference>
<gene>
    <name evidence="8" type="ORF">LCGC14_2535460</name>
</gene>
<feature type="transmembrane region" description="Helical" evidence="7">
    <location>
        <begin position="71"/>
        <end position="95"/>
    </location>
</feature>
<evidence type="ECO:0000256" key="5">
    <source>
        <dbReference type="ARBA" id="ARBA00023136"/>
    </source>
</evidence>
<evidence type="ECO:0000256" key="2">
    <source>
        <dbReference type="ARBA" id="ARBA00022475"/>
    </source>
</evidence>
<feature type="transmembrane region" description="Helical" evidence="7">
    <location>
        <begin position="295"/>
        <end position="313"/>
    </location>
</feature>
<dbReference type="EMBL" id="LAZR01041244">
    <property type="protein sequence ID" value="KKL12469.1"/>
    <property type="molecule type" value="Genomic_DNA"/>
</dbReference>
<comment type="subcellular location">
    <subcellularLocation>
        <location evidence="1">Cell membrane</location>
        <topology evidence="1">Multi-pass membrane protein</topology>
    </subcellularLocation>
</comment>
<feature type="transmembrane region" description="Helical" evidence="7">
    <location>
        <begin position="182"/>
        <end position="199"/>
    </location>
</feature>
<evidence type="ECO:0000256" key="1">
    <source>
        <dbReference type="ARBA" id="ARBA00004651"/>
    </source>
</evidence>
<feature type="non-terminal residue" evidence="8">
    <location>
        <position position="378"/>
    </location>
</feature>
<feature type="transmembrane region" description="Helical" evidence="7">
    <location>
        <begin position="205"/>
        <end position="224"/>
    </location>
</feature>
<keyword evidence="3 7" id="KW-0812">Transmembrane</keyword>
<dbReference type="InterPro" id="IPR002797">
    <property type="entry name" value="Polysacc_synth"/>
</dbReference>
<dbReference type="Pfam" id="PF01943">
    <property type="entry name" value="Polysacc_synt"/>
    <property type="match status" value="1"/>
</dbReference>
<reference evidence="8" key="1">
    <citation type="journal article" date="2015" name="Nature">
        <title>Complex archaea that bridge the gap between prokaryotes and eukaryotes.</title>
        <authorList>
            <person name="Spang A."/>
            <person name="Saw J.H."/>
            <person name="Jorgensen S.L."/>
            <person name="Zaremba-Niedzwiedzka K."/>
            <person name="Martijn J."/>
            <person name="Lind A.E."/>
            <person name="van Eijk R."/>
            <person name="Schleper C."/>
            <person name="Guy L."/>
            <person name="Ettema T.J."/>
        </authorList>
    </citation>
    <scope>NUCLEOTIDE SEQUENCE</scope>
</reference>
<dbReference type="InterPro" id="IPR050833">
    <property type="entry name" value="Poly_Biosynth_Transport"/>
</dbReference>